<reference evidence="3 4" key="1">
    <citation type="submission" date="2016-10" db="EMBL/GenBank/DDBJ databases">
        <authorList>
            <person name="de Groot N.N."/>
        </authorList>
    </citation>
    <scope>NUCLEOTIDE SEQUENCE [LARGE SCALE GENOMIC DNA]</scope>
    <source>
        <strain evidence="3 4">DSM 22489</strain>
    </source>
</reference>
<accession>A0A1H5ZEK2</accession>
<dbReference type="EMBL" id="FNVA01000004">
    <property type="protein sequence ID" value="SEG34494.1"/>
    <property type="molecule type" value="Genomic_DNA"/>
</dbReference>
<dbReference type="InterPro" id="IPR029052">
    <property type="entry name" value="Metallo-depent_PP-like"/>
</dbReference>
<dbReference type="SUPFAM" id="SSF56300">
    <property type="entry name" value="Metallo-dependent phosphatases"/>
    <property type="match status" value="1"/>
</dbReference>
<dbReference type="PANTHER" id="PTHR43143:SF1">
    <property type="entry name" value="SERINE_THREONINE-PROTEIN PHOSPHATASE CPPED1"/>
    <property type="match status" value="1"/>
</dbReference>
<dbReference type="Pfam" id="PF00149">
    <property type="entry name" value="Metallophos"/>
    <property type="match status" value="1"/>
</dbReference>
<keyword evidence="1" id="KW-0732">Signal</keyword>
<dbReference type="InterPro" id="IPR004843">
    <property type="entry name" value="Calcineurin-like_PHP"/>
</dbReference>
<dbReference type="GO" id="GO:0016787">
    <property type="term" value="F:hydrolase activity"/>
    <property type="evidence" value="ECO:0007669"/>
    <property type="project" value="InterPro"/>
</dbReference>
<dbReference type="InterPro" id="IPR051918">
    <property type="entry name" value="STPP_CPPED1"/>
</dbReference>
<feature type="domain" description="Calcineurin-like phosphoesterase" evidence="2">
    <location>
        <begin position="40"/>
        <end position="252"/>
    </location>
</feature>
<protein>
    <submittedName>
        <fullName evidence="3">Calcineurin-like phosphoesterase</fullName>
    </submittedName>
</protein>
<dbReference type="InterPro" id="IPR006311">
    <property type="entry name" value="TAT_signal"/>
</dbReference>
<name>A0A1H5ZEK2_9BACT</name>
<dbReference type="OrthoDB" id="9809781at2"/>
<dbReference type="AlphaFoldDB" id="A0A1H5ZEK2"/>
<evidence type="ECO:0000259" key="2">
    <source>
        <dbReference type="Pfam" id="PF00149"/>
    </source>
</evidence>
<feature type="chain" id="PRO_5009291501" evidence="1">
    <location>
        <begin position="33"/>
        <end position="312"/>
    </location>
</feature>
<evidence type="ECO:0000313" key="3">
    <source>
        <dbReference type="EMBL" id="SEG34494.1"/>
    </source>
</evidence>
<sequence>MGISLGNLDRRRFVSLTLGAVAAAAVAPAALAQRADDFDFLFFTDTHLQPEMDAAKGCDMAFKKMRGDNVAFAIQGGDHIFDALGVPTTRSLSLFDMYDKTEQDLGLKVYHTVGNHDVFGIYTESGMKPTDPLYGKKYFRDHIGKPYYSFDAKGVHFIVLDSIFITADRHYEGRIDDAQLKWLAADLAAQAATQPIVLVSHIPLVTAYELYNDDVVASNPRPHQLAVANTNKIFPLFHGKNVLGVLQGHTHVNELVEWQGVPYMTSGAVSGNWWKGTHLGTPEGYTVVSIRGGKLTTRYETYGFKSVDPHNT</sequence>
<dbReference type="PROSITE" id="PS51318">
    <property type="entry name" value="TAT"/>
    <property type="match status" value="1"/>
</dbReference>
<proteinExistence type="predicted"/>
<organism evidence="3 4">
    <name type="scientific">Bryocella elongata</name>
    <dbReference type="NCBI Taxonomy" id="863522"/>
    <lineage>
        <taxon>Bacteria</taxon>
        <taxon>Pseudomonadati</taxon>
        <taxon>Acidobacteriota</taxon>
        <taxon>Terriglobia</taxon>
        <taxon>Terriglobales</taxon>
        <taxon>Acidobacteriaceae</taxon>
        <taxon>Bryocella</taxon>
    </lineage>
</organism>
<evidence type="ECO:0000256" key="1">
    <source>
        <dbReference type="SAM" id="SignalP"/>
    </source>
</evidence>
<dbReference type="Proteomes" id="UP000236728">
    <property type="component" value="Unassembled WGS sequence"/>
</dbReference>
<gene>
    <name evidence="3" type="ORF">SAMN05421819_2599</name>
</gene>
<dbReference type="PANTHER" id="PTHR43143">
    <property type="entry name" value="METALLOPHOSPHOESTERASE, CALCINEURIN SUPERFAMILY"/>
    <property type="match status" value="1"/>
</dbReference>
<dbReference type="Gene3D" id="3.60.21.10">
    <property type="match status" value="1"/>
</dbReference>
<keyword evidence="4" id="KW-1185">Reference proteome</keyword>
<evidence type="ECO:0000313" key="4">
    <source>
        <dbReference type="Proteomes" id="UP000236728"/>
    </source>
</evidence>
<feature type="signal peptide" evidence="1">
    <location>
        <begin position="1"/>
        <end position="32"/>
    </location>
</feature>